<evidence type="ECO:0000313" key="2">
    <source>
        <dbReference type="Proteomes" id="UP000054874"/>
    </source>
</evidence>
<dbReference type="EMBL" id="LNAM01000034">
    <property type="protein sequence ID" value="KSV60222.1"/>
    <property type="molecule type" value="Genomic_DNA"/>
</dbReference>
<dbReference type="Pfam" id="PF15428">
    <property type="entry name" value="Imm26"/>
    <property type="match status" value="1"/>
</dbReference>
<name>A0A0V8QIB6_9FIRM</name>
<protein>
    <submittedName>
        <fullName evidence="1">Uncharacterized protein</fullName>
    </submittedName>
</protein>
<dbReference type="AlphaFoldDB" id="A0A0V8QIB6"/>
<dbReference type="Proteomes" id="UP000054874">
    <property type="component" value="Unassembled WGS sequence"/>
</dbReference>
<accession>A0A0V8QIB6</accession>
<dbReference type="OrthoDB" id="2085734at2"/>
<comment type="caution">
    <text evidence="1">The sequence shown here is derived from an EMBL/GenBank/DDBJ whole genome shotgun (WGS) entry which is preliminary data.</text>
</comment>
<dbReference type="InterPro" id="IPR029278">
    <property type="entry name" value="Imm26"/>
</dbReference>
<organism evidence="1 2">
    <name type="scientific">Acetivibrio ethanolgignens</name>
    <dbReference type="NCBI Taxonomy" id="290052"/>
    <lineage>
        <taxon>Bacteria</taxon>
        <taxon>Bacillati</taxon>
        <taxon>Bacillota</taxon>
        <taxon>Clostridia</taxon>
        <taxon>Eubacteriales</taxon>
        <taxon>Oscillospiraceae</taxon>
        <taxon>Acetivibrio</taxon>
    </lineage>
</organism>
<keyword evidence="2" id="KW-1185">Reference proteome</keyword>
<gene>
    <name evidence="1" type="ORF">ASU35_17310</name>
</gene>
<sequence>MRKKRLRLGDIYEIPLPNGKNAYGRLYREYTLAIYKKRCTSIEELPNTEDYDFFVGVYKDLLQDGEWKIVGNRKFITEEDAWAPPQCVVDAITKTGSLYYKGEIKPCTYEECKDLEVVAAWDRHHIIDRLMGNADWMKFLDKPINPEK</sequence>
<evidence type="ECO:0000313" key="1">
    <source>
        <dbReference type="EMBL" id="KSV60222.1"/>
    </source>
</evidence>
<proteinExistence type="predicted"/>
<reference evidence="1 2" key="1">
    <citation type="submission" date="2015-11" db="EMBL/GenBank/DDBJ databases">
        <title>Butyribacter intestini gen. nov., sp. nov., a butyric acid-producing bacterium of the family Lachnospiraceae isolated from the human faeces.</title>
        <authorList>
            <person name="Zou Y."/>
            <person name="Xue W."/>
            <person name="Luo G."/>
            <person name="Lv M."/>
        </authorList>
    </citation>
    <scope>NUCLEOTIDE SEQUENCE [LARGE SCALE GENOMIC DNA]</scope>
    <source>
        <strain evidence="1 2">ACET-33324</strain>
    </source>
</reference>
<dbReference type="RefSeq" id="WP_058351575.1">
    <property type="nucleotide sequence ID" value="NZ_CABMMD010000034.1"/>
</dbReference>